<keyword evidence="1" id="KW-0680">Restriction system</keyword>
<evidence type="ECO:0000256" key="2">
    <source>
        <dbReference type="ARBA" id="ARBA00023125"/>
    </source>
</evidence>
<dbReference type="Gene3D" id="3.90.220.20">
    <property type="entry name" value="DNA methylase specificity domains"/>
    <property type="match status" value="4"/>
</dbReference>
<keyword evidence="3" id="KW-0378">Hydrolase</keyword>
<dbReference type="SUPFAM" id="SSF116734">
    <property type="entry name" value="DNA methylase specificity domain"/>
    <property type="match status" value="2"/>
</dbReference>
<accession>A0A935TF36</accession>
<proteinExistence type="predicted"/>
<evidence type="ECO:0000313" key="3">
    <source>
        <dbReference type="EMBL" id="MBK7956514.1"/>
    </source>
</evidence>
<comment type="caution">
    <text evidence="3">The sequence shown here is derived from an EMBL/GenBank/DDBJ whole genome shotgun (WGS) entry which is preliminary data.</text>
</comment>
<dbReference type="InterPro" id="IPR044946">
    <property type="entry name" value="Restrct_endonuc_typeI_TRD_sf"/>
</dbReference>
<keyword evidence="3" id="KW-0255">Endonuclease</keyword>
<dbReference type="AlphaFoldDB" id="A0A935TF36"/>
<dbReference type="GO" id="GO:0003677">
    <property type="term" value="F:DNA binding"/>
    <property type="evidence" value="ECO:0007669"/>
    <property type="project" value="UniProtKB-KW"/>
</dbReference>
<reference evidence="3 4" key="1">
    <citation type="submission" date="2020-10" db="EMBL/GenBank/DDBJ databases">
        <title>Connecting structure to function with the recovery of over 1000 high-quality activated sludge metagenome-assembled genomes encoding full-length rRNA genes using long-read sequencing.</title>
        <authorList>
            <person name="Singleton C.M."/>
            <person name="Petriglieri F."/>
            <person name="Kristensen J.M."/>
            <person name="Kirkegaard R.H."/>
            <person name="Michaelsen T.Y."/>
            <person name="Andersen M.H."/>
            <person name="Karst S.M."/>
            <person name="Dueholm M.S."/>
            <person name="Nielsen P.H."/>
            <person name="Albertsen M."/>
        </authorList>
    </citation>
    <scope>NUCLEOTIDE SEQUENCE [LARGE SCALE GENOMIC DNA]</scope>
    <source>
        <strain evidence="3">Fred_18-Q3-R57-64_BAT3C.720</strain>
    </source>
</reference>
<dbReference type="InterPro" id="IPR051212">
    <property type="entry name" value="Type-I_RE_S_subunit"/>
</dbReference>
<evidence type="ECO:0000256" key="1">
    <source>
        <dbReference type="ARBA" id="ARBA00022747"/>
    </source>
</evidence>
<dbReference type="EMBL" id="JADJOT010000013">
    <property type="protein sequence ID" value="MBK7956514.1"/>
    <property type="molecule type" value="Genomic_DNA"/>
</dbReference>
<sequence>MKAWPKVALGDLLHRSDEPATLDPAAEYHEVTIKLWGKGVISRGKVSGSDVASVRRVVRQNQLILSKIDARNGAIGLVPSELDGAIVSNDFPSFEFRDPDRCDAAFMGWLVRSARFVDLCKAASEGTTNRVRIKEDRFLNQQIALPPLGEQQSLVFRLDALAEKTRQVDAHLDAVERDAEHLLVLRFRDAIANAATRTMAEVAPLVRREVAFDLQTSDTELGVRSFYKGTFQRRTVPGSDFSWQDLYRIQSGDLVFSNIMAWEQAIAIAKTEDNGCVGNHRMLTCEANPDIAVPGFLWYYFTTEEGFAKIYAASPGTAARNRTMTAAALMAIEVPLPTLTTQQTFDRLQAEVAGLKAKHAAIRQANAALLPATLERVFAGGD</sequence>
<dbReference type="GO" id="GO:0009307">
    <property type="term" value="P:DNA restriction-modification system"/>
    <property type="evidence" value="ECO:0007669"/>
    <property type="project" value="UniProtKB-KW"/>
</dbReference>
<dbReference type="PANTHER" id="PTHR43140">
    <property type="entry name" value="TYPE-1 RESTRICTION ENZYME ECOKI SPECIFICITY PROTEIN"/>
    <property type="match status" value="1"/>
</dbReference>
<keyword evidence="3" id="KW-0540">Nuclease</keyword>
<keyword evidence="2" id="KW-0238">DNA-binding</keyword>
<dbReference type="PANTHER" id="PTHR43140:SF1">
    <property type="entry name" value="TYPE I RESTRICTION ENZYME ECOKI SPECIFICITY SUBUNIT"/>
    <property type="match status" value="1"/>
</dbReference>
<dbReference type="GO" id="GO:0004519">
    <property type="term" value="F:endonuclease activity"/>
    <property type="evidence" value="ECO:0007669"/>
    <property type="project" value="UniProtKB-KW"/>
</dbReference>
<gene>
    <name evidence="3" type="ORF">IPK02_22735</name>
</gene>
<name>A0A935TF36_9PROT</name>
<protein>
    <submittedName>
        <fullName evidence="3">Restriction endonuclease subunit S</fullName>
    </submittedName>
</protein>
<dbReference type="Proteomes" id="UP000706151">
    <property type="component" value="Unassembled WGS sequence"/>
</dbReference>
<evidence type="ECO:0000313" key="4">
    <source>
        <dbReference type="Proteomes" id="UP000706151"/>
    </source>
</evidence>
<organism evidence="3 4">
    <name type="scientific">Candidatus Accumulibacter affinis</name>
    <dbReference type="NCBI Taxonomy" id="2954384"/>
    <lineage>
        <taxon>Bacteria</taxon>
        <taxon>Pseudomonadati</taxon>
        <taxon>Pseudomonadota</taxon>
        <taxon>Betaproteobacteria</taxon>
        <taxon>Candidatus Accumulibacter</taxon>
    </lineage>
</organism>